<evidence type="ECO:0000256" key="1">
    <source>
        <dbReference type="SAM" id="MobiDB-lite"/>
    </source>
</evidence>
<dbReference type="EMBL" id="BOQP01000011">
    <property type="protein sequence ID" value="GIM72052.1"/>
    <property type="molecule type" value="Genomic_DNA"/>
</dbReference>
<feature type="signal peptide" evidence="2">
    <location>
        <begin position="1"/>
        <end position="21"/>
    </location>
</feature>
<evidence type="ECO:0000313" key="4">
    <source>
        <dbReference type="Proteomes" id="UP000680865"/>
    </source>
</evidence>
<evidence type="ECO:0000256" key="2">
    <source>
        <dbReference type="SAM" id="SignalP"/>
    </source>
</evidence>
<feature type="compositionally biased region" description="Polar residues" evidence="1">
    <location>
        <begin position="35"/>
        <end position="45"/>
    </location>
</feature>
<feature type="region of interest" description="Disordered" evidence="1">
    <location>
        <begin position="25"/>
        <end position="45"/>
    </location>
</feature>
<sequence length="279" mass="29667">MWIPLAVLTTGLLLTGCGSSADEAAESTASDRAGASTTDEVTNRQNAEKEIADCMKAKGFQYEVPPPLTTNAPSADYSGTASLLKSDDELRDFRKKYGFGIYAQLVWPDDPEVREPTSAPNPNDAIRSALDPTRQKAYDAALGSESKGGSDADGCATAAAKKYLGTTDLDSAETREAKRAYEKYRTDAKVVRAARKYADCLTGKGYKVPSAEPGQVENGVYDSIVDPLQDGDDVTAAQAKNELPREVKAALADLDCRGDYAEITRTQYAAVAVRGGGEG</sequence>
<keyword evidence="4" id="KW-1185">Reference proteome</keyword>
<comment type="caution">
    <text evidence="3">The sequence shown here is derived from an EMBL/GenBank/DDBJ whole genome shotgun (WGS) entry which is preliminary data.</text>
</comment>
<reference evidence="3" key="1">
    <citation type="submission" date="2021-03" db="EMBL/GenBank/DDBJ databases">
        <title>Whole genome shotgun sequence of Actinoplanes consettensis NBRC 14913.</title>
        <authorList>
            <person name="Komaki H."/>
            <person name="Tamura T."/>
        </authorList>
    </citation>
    <scope>NUCLEOTIDE SEQUENCE</scope>
    <source>
        <strain evidence="3">NBRC 14913</strain>
    </source>
</reference>
<proteinExistence type="predicted"/>
<dbReference type="Proteomes" id="UP000680865">
    <property type="component" value="Unassembled WGS sequence"/>
</dbReference>
<accession>A0A919SGM7</accession>
<gene>
    <name evidence="3" type="ORF">Aco04nite_28410</name>
</gene>
<keyword evidence="2" id="KW-0732">Signal</keyword>
<evidence type="ECO:0000313" key="3">
    <source>
        <dbReference type="EMBL" id="GIM72052.1"/>
    </source>
</evidence>
<dbReference type="AlphaFoldDB" id="A0A919SGM7"/>
<feature type="chain" id="PRO_5037128081" evidence="2">
    <location>
        <begin position="22"/>
        <end position="279"/>
    </location>
</feature>
<protein>
    <submittedName>
        <fullName evidence="3">Uncharacterized protein</fullName>
    </submittedName>
</protein>
<name>A0A919SGM7_9ACTN</name>
<organism evidence="3 4">
    <name type="scientific">Winogradskya consettensis</name>
    <dbReference type="NCBI Taxonomy" id="113560"/>
    <lineage>
        <taxon>Bacteria</taxon>
        <taxon>Bacillati</taxon>
        <taxon>Actinomycetota</taxon>
        <taxon>Actinomycetes</taxon>
        <taxon>Micromonosporales</taxon>
        <taxon>Micromonosporaceae</taxon>
        <taxon>Winogradskya</taxon>
    </lineage>
</organism>